<protein>
    <submittedName>
        <fullName evidence="1">Uncharacterized protein</fullName>
    </submittedName>
</protein>
<proteinExistence type="predicted"/>
<dbReference type="Proteomes" id="UP000054097">
    <property type="component" value="Unassembled WGS sequence"/>
</dbReference>
<accession>A0A0C2XMU3</accession>
<name>A0A0C2XMU3_SERVB</name>
<reference evidence="1 2" key="1">
    <citation type="submission" date="2014-04" db="EMBL/GenBank/DDBJ databases">
        <authorList>
            <consortium name="DOE Joint Genome Institute"/>
            <person name="Kuo A."/>
            <person name="Zuccaro A."/>
            <person name="Kohler A."/>
            <person name="Nagy L.G."/>
            <person name="Floudas D."/>
            <person name="Copeland A."/>
            <person name="Barry K.W."/>
            <person name="Cichocki N."/>
            <person name="Veneault-Fourrey C."/>
            <person name="LaButti K."/>
            <person name="Lindquist E.A."/>
            <person name="Lipzen A."/>
            <person name="Lundell T."/>
            <person name="Morin E."/>
            <person name="Murat C."/>
            <person name="Sun H."/>
            <person name="Tunlid A."/>
            <person name="Henrissat B."/>
            <person name="Grigoriev I.V."/>
            <person name="Hibbett D.S."/>
            <person name="Martin F."/>
            <person name="Nordberg H.P."/>
            <person name="Cantor M.N."/>
            <person name="Hua S.X."/>
        </authorList>
    </citation>
    <scope>NUCLEOTIDE SEQUENCE [LARGE SCALE GENOMIC DNA]</scope>
    <source>
        <strain evidence="1 2">MAFF 305830</strain>
    </source>
</reference>
<dbReference type="AlphaFoldDB" id="A0A0C2XMU3"/>
<reference evidence="2" key="2">
    <citation type="submission" date="2015-01" db="EMBL/GenBank/DDBJ databases">
        <title>Evolutionary Origins and Diversification of the Mycorrhizal Mutualists.</title>
        <authorList>
            <consortium name="DOE Joint Genome Institute"/>
            <consortium name="Mycorrhizal Genomics Consortium"/>
            <person name="Kohler A."/>
            <person name="Kuo A."/>
            <person name="Nagy L.G."/>
            <person name="Floudas D."/>
            <person name="Copeland A."/>
            <person name="Barry K.W."/>
            <person name="Cichocki N."/>
            <person name="Veneault-Fourrey C."/>
            <person name="LaButti K."/>
            <person name="Lindquist E.A."/>
            <person name="Lipzen A."/>
            <person name="Lundell T."/>
            <person name="Morin E."/>
            <person name="Murat C."/>
            <person name="Riley R."/>
            <person name="Ohm R."/>
            <person name="Sun H."/>
            <person name="Tunlid A."/>
            <person name="Henrissat B."/>
            <person name="Grigoriev I.V."/>
            <person name="Hibbett D.S."/>
            <person name="Martin F."/>
        </authorList>
    </citation>
    <scope>NUCLEOTIDE SEQUENCE [LARGE SCALE GENOMIC DNA]</scope>
    <source>
        <strain evidence="2">MAFF 305830</strain>
    </source>
</reference>
<evidence type="ECO:0000313" key="1">
    <source>
        <dbReference type="EMBL" id="KIM30282.1"/>
    </source>
</evidence>
<dbReference type="HOGENOM" id="CLU_1788005_0_0_1"/>
<organism evidence="1 2">
    <name type="scientific">Serendipita vermifera MAFF 305830</name>
    <dbReference type="NCBI Taxonomy" id="933852"/>
    <lineage>
        <taxon>Eukaryota</taxon>
        <taxon>Fungi</taxon>
        <taxon>Dikarya</taxon>
        <taxon>Basidiomycota</taxon>
        <taxon>Agaricomycotina</taxon>
        <taxon>Agaricomycetes</taxon>
        <taxon>Sebacinales</taxon>
        <taxon>Serendipitaceae</taxon>
        <taxon>Serendipita</taxon>
    </lineage>
</organism>
<keyword evidence="2" id="KW-1185">Reference proteome</keyword>
<gene>
    <name evidence="1" type="ORF">M408DRAFT_7778</name>
</gene>
<evidence type="ECO:0000313" key="2">
    <source>
        <dbReference type="Proteomes" id="UP000054097"/>
    </source>
</evidence>
<dbReference type="EMBL" id="KN824285">
    <property type="protein sequence ID" value="KIM30282.1"/>
    <property type="molecule type" value="Genomic_DNA"/>
</dbReference>
<sequence>METPTEMAPTATILWRLYRDVDTIFASGNPVGHAGALVAGGAACHVAHPAHPGRRPSQNPFEANPFGNDWESTCVDKGDNALGEVWWPRDRVVNGRPSLVSRSKQVAETVRFTMGGRPCQQRPREVAVTVRLTGHIGQDAGKWAK</sequence>